<reference evidence="1 2" key="1">
    <citation type="journal article" date="2015" name="Int. J. Syst. Evol. Microbiol.">
        <title>Youhaiella tibetensis gen. nov., sp. nov., isolated from subsurface sediment.</title>
        <authorList>
            <person name="Wang Y.X."/>
            <person name="Huang F.Q."/>
            <person name="Nogi Y."/>
            <person name="Pang S.J."/>
            <person name="Wang P.K."/>
            <person name="Lv J."/>
        </authorList>
    </citation>
    <scope>NUCLEOTIDE SEQUENCE [LARGE SCALE GENOMIC DNA]</scope>
    <source>
        <strain evidence="2">fig4</strain>
    </source>
</reference>
<evidence type="ECO:0000313" key="2">
    <source>
        <dbReference type="Proteomes" id="UP000321062"/>
    </source>
</evidence>
<dbReference type="KEGG" id="yti:FNA67_02255"/>
<dbReference type="Pfam" id="PF09945">
    <property type="entry name" value="DUF2177"/>
    <property type="match status" value="1"/>
</dbReference>
<dbReference type="Proteomes" id="UP000321062">
    <property type="component" value="Chromosome"/>
</dbReference>
<accession>A0A5B9DK43</accession>
<gene>
    <name evidence="1" type="ORF">FNA67_02255</name>
</gene>
<proteinExistence type="predicted"/>
<protein>
    <submittedName>
        <fullName evidence="1">DUF2177 family protein</fullName>
    </submittedName>
</protein>
<dbReference type="AlphaFoldDB" id="A0A5B9DK43"/>
<keyword evidence="2" id="KW-1185">Reference proteome</keyword>
<dbReference type="RefSeq" id="WP_147654904.1">
    <property type="nucleotide sequence ID" value="NZ_BMFM01000001.1"/>
</dbReference>
<dbReference type="OrthoDB" id="166547at2"/>
<dbReference type="InterPro" id="IPR018687">
    <property type="entry name" value="DUF2177_membr"/>
</dbReference>
<sequence length="133" mass="14117">MKYLVSYGATALVFFALDFIWLSTATPFYRERLGELLLEKPNLQVAGLFYLVYVGGVVVLAVLPALNTGTWINALIAGAVLGLVAYGTYDLTNQSTLRGWSSAVTFVDLAWGTVLTATAATAGYLATRASGLG</sequence>
<organism evidence="1 2">
    <name type="scientific">Paradevosia tibetensis</name>
    <dbReference type="NCBI Taxonomy" id="1447062"/>
    <lineage>
        <taxon>Bacteria</taxon>
        <taxon>Pseudomonadati</taxon>
        <taxon>Pseudomonadota</taxon>
        <taxon>Alphaproteobacteria</taxon>
        <taxon>Hyphomicrobiales</taxon>
        <taxon>Devosiaceae</taxon>
        <taxon>Paradevosia</taxon>
    </lineage>
</organism>
<evidence type="ECO:0000313" key="1">
    <source>
        <dbReference type="EMBL" id="QEE19069.1"/>
    </source>
</evidence>
<dbReference type="EMBL" id="CP041690">
    <property type="protein sequence ID" value="QEE19069.1"/>
    <property type="molecule type" value="Genomic_DNA"/>
</dbReference>
<name>A0A5B9DK43_9HYPH</name>